<evidence type="ECO:0000256" key="5">
    <source>
        <dbReference type="ARBA" id="ARBA00022723"/>
    </source>
</evidence>
<keyword evidence="15" id="KW-1185">Reference proteome</keyword>
<protein>
    <submittedName>
        <fullName evidence="14">Cytochrome P450 734A1</fullName>
        <ecNumber evidence="14">1.14.-.-</ecNumber>
    </submittedName>
</protein>
<evidence type="ECO:0000313" key="15">
    <source>
        <dbReference type="Proteomes" id="UP000236161"/>
    </source>
</evidence>
<dbReference type="EMBL" id="KZ451939">
    <property type="protein sequence ID" value="PKA60256.1"/>
    <property type="molecule type" value="Genomic_DNA"/>
</dbReference>
<keyword evidence="8 11" id="KW-0408">Iron</keyword>
<keyword evidence="13" id="KW-0732">Signal</keyword>
<dbReference type="Gene3D" id="1.10.630.10">
    <property type="entry name" value="Cytochrome P450"/>
    <property type="match status" value="1"/>
</dbReference>
<dbReference type="GO" id="GO:0020037">
    <property type="term" value="F:heme binding"/>
    <property type="evidence" value="ECO:0007669"/>
    <property type="project" value="InterPro"/>
</dbReference>
<evidence type="ECO:0000256" key="4">
    <source>
        <dbReference type="ARBA" id="ARBA00022692"/>
    </source>
</evidence>
<evidence type="ECO:0000256" key="12">
    <source>
        <dbReference type="RuleBase" id="RU000461"/>
    </source>
</evidence>
<proteinExistence type="inferred from homology"/>
<comment type="similarity">
    <text evidence="2 12">Belongs to the cytochrome P450 family.</text>
</comment>
<feature type="binding site" description="axial binding residue" evidence="11">
    <location>
        <position position="473"/>
    </location>
    <ligand>
        <name>heme</name>
        <dbReference type="ChEBI" id="CHEBI:30413"/>
    </ligand>
    <ligandPart>
        <name>Fe</name>
        <dbReference type="ChEBI" id="CHEBI:18248"/>
    </ligandPart>
</feature>
<evidence type="ECO:0000313" key="14">
    <source>
        <dbReference type="EMBL" id="PKA60256.1"/>
    </source>
</evidence>
<evidence type="ECO:0000256" key="11">
    <source>
        <dbReference type="PIRSR" id="PIRSR602401-1"/>
    </source>
</evidence>
<dbReference type="PRINTS" id="PR00385">
    <property type="entry name" value="P450"/>
</dbReference>
<comment type="cofactor">
    <cofactor evidence="11">
        <name>heme</name>
        <dbReference type="ChEBI" id="CHEBI:30413"/>
    </cofactor>
</comment>
<keyword evidence="5 11" id="KW-0479">Metal-binding</keyword>
<dbReference type="InterPro" id="IPR036396">
    <property type="entry name" value="Cyt_P450_sf"/>
</dbReference>
<evidence type="ECO:0000256" key="6">
    <source>
        <dbReference type="ARBA" id="ARBA00022989"/>
    </source>
</evidence>
<dbReference type="PROSITE" id="PS00086">
    <property type="entry name" value="CYTOCHROME_P450"/>
    <property type="match status" value="1"/>
</dbReference>
<evidence type="ECO:0000256" key="2">
    <source>
        <dbReference type="ARBA" id="ARBA00010617"/>
    </source>
</evidence>
<evidence type="ECO:0000256" key="8">
    <source>
        <dbReference type="ARBA" id="ARBA00023004"/>
    </source>
</evidence>
<dbReference type="InterPro" id="IPR001128">
    <property type="entry name" value="Cyt_P450"/>
</dbReference>
<dbReference type="Proteomes" id="UP000236161">
    <property type="component" value="Unassembled WGS sequence"/>
</dbReference>
<keyword evidence="6" id="KW-1133">Transmembrane helix</keyword>
<dbReference type="GO" id="GO:0016020">
    <property type="term" value="C:membrane"/>
    <property type="evidence" value="ECO:0007669"/>
    <property type="project" value="UniProtKB-SubCell"/>
</dbReference>
<comment type="subcellular location">
    <subcellularLocation>
        <location evidence="1">Membrane</location>
    </subcellularLocation>
</comment>
<dbReference type="InterPro" id="IPR050665">
    <property type="entry name" value="Cytochrome_P450_Monooxygen"/>
</dbReference>
<dbReference type="EC" id="1.14.-.-" evidence="14"/>
<evidence type="ECO:0000256" key="3">
    <source>
        <dbReference type="ARBA" id="ARBA00022617"/>
    </source>
</evidence>
<accession>A0A2I0AXK8</accession>
<evidence type="ECO:0000256" key="7">
    <source>
        <dbReference type="ARBA" id="ARBA00023002"/>
    </source>
</evidence>
<dbReference type="GO" id="GO:0005506">
    <property type="term" value="F:iron ion binding"/>
    <property type="evidence" value="ECO:0007669"/>
    <property type="project" value="InterPro"/>
</dbReference>
<organism evidence="14 15">
    <name type="scientific">Apostasia shenzhenica</name>
    <dbReference type="NCBI Taxonomy" id="1088818"/>
    <lineage>
        <taxon>Eukaryota</taxon>
        <taxon>Viridiplantae</taxon>
        <taxon>Streptophyta</taxon>
        <taxon>Embryophyta</taxon>
        <taxon>Tracheophyta</taxon>
        <taxon>Spermatophyta</taxon>
        <taxon>Magnoliopsida</taxon>
        <taxon>Liliopsida</taxon>
        <taxon>Asparagales</taxon>
        <taxon>Orchidaceae</taxon>
        <taxon>Apostasioideae</taxon>
        <taxon>Apostasia</taxon>
    </lineage>
</organism>
<keyword evidence="4" id="KW-0812">Transmembrane</keyword>
<sequence>MGSFCLMCGALMVAALLSSIWSWVVQHAWRQYIIQKKLREQGVRGPDRSFWSGCVREITQMKMAGRQMVMEIHSHDFLERVVPHYVKWASQYGRTFVYWVGQRPRLCISDPELVKQVLSNKFGFYPKVPAGPAFMSLLGKGLVLTEGAEWARHKRVVGPAFTTDKLKSMTTTMADCAKSMLDNWQGKTEVEASKHFQELTADVISHTAFGSSYATGKEVFLAQKQLQMIVMASILRVDFPFKKYFHFLSLLTLALSAVSGRYLPTETNLRRWKLEKKMRNTLMSIIEKRLVSKETTGYGNDLLGLMMDACMSGKQGETIMTMDEIVDECKTFFFAGHETTSHLLTWSMFLLSIYPEWQEKLREEVIGECGMETPEPDKLGKLKLVTMVLFESLRLYCPVVILLRTAYKEMKLGSLTVPKGVDLTIPIAVIHHSKEFWGADVNEFNPLRFENGISKAATHPNAMLAFSIGPRACVGQNFALLEAKIVLCMILQRFSFSLSPDYKHMPIDLIALQPQRGLPVILKPFHP</sequence>
<dbReference type="PANTHER" id="PTHR24282:SF135">
    <property type="entry name" value="CYTOCHROME P450 709B2"/>
    <property type="match status" value="1"/>
</dbReference>
<evidence type="ECO:0000256" key="13">
    <source>
        <dbReference type="SAM" id="SignalP"/>
    </source>
</evidence>
<dbReference type="OrthoDB" id="634536at2759"/>
<gene>
    <name evidence="14" type="primary">CYP734A1</name>
    <name evidence="14" type="ORF">AXF42_Ash008315</name>
</gene>
<reference evidence="14 15" key="1">
    <citation type="journal article" date="2017" name="Nature">
        <title>The Apostasia genome and the evolution of orchids.</title>
        <authorList>
            <person name="Zhang G.Q."/>
            <person name="Liu K.W."/>
            <person name="Li Z."/>
            <person name="Lohaus R."/>
            <person name="Hsiao Y.Y."/>
            <person name="Niu S.C."/>
            <person name="Wang J.Y."/>
            <person name="Lin Y.C."/>
            <person name="Xu Q."/>
            <person name="Chen L.J."/>
            <person name="Yoshida K."/>
            <person name="Fujiwara S."/>
            <person name="Wang Z.W."/>
            <person name="Zhang Y.Q."/>
            <person name="Mitsuda N."/>
            <person name="Wang M."/>
            <person name="Liu G.H."/>
            <person name="Pecoraro L."/>
            <person name="Huang H.X."/>
            <person name="Xiao X.J."/>
            <person name="Lin M."/>
            <person name="Wu X.Y."/>
            <person name="Wu W.L."/>
            <person name="Chen Y.Y."/>
            <person name="Chang S.B."/>
            <person name="Sakamoto S."/>
            <person name="Ohme-Takagi M."/>
            <person name="Yagi M."/>
            <person name="Zeng S.J."/>
            <person name="Shen C.Y."/>
            <person name="Yeh C.M."/>
            <person name="Luo Y.B."/>
            <person name="Tsai W.C."/>
            <person name="Van de Peer Y."/>
            <person name="Liu Z.J."/>
        </authorList>
    </citation>
    <scope>NUCLEOTIDE SEQUENCE [LARGE SCALE GENOMIC DNA]</scope>
    <source>
        <strain evidence="15">cv. Shenzhen</strain>
        <tissue evidence="14">Stem</tissue>
    </source>
</reference>
<dbReference type="GO" id="GO:0016705">
    <property type="term" value="F:oxidoreductase activity, acting on paired donors, with incorporation or reduction of molecular oxygen"/>
    <property type="evidence" value="ECO:0007669"/>
    <property type="project" value="InterPro"/>
</dbReference>
<dbReference type="Pfam" id="PF00067">
    <property type="entry name" value="p450"/>
    <property type="match status" value="1"/>
</dbReference>
<dbReference type="InterPro" id="IPR002401">
    <property type="entry name" value="Cyt_P450_E_grp-I"/>
</dbReference>
<dbReference type="AlphaFoldDB" id="A0A2I0AXK8"/>
<evidence type="ECO:0000256" key="10">
    <source>
        <dbReference type="ARBA" id="ARBA00023136"/>
    </source>
</evidence>
<dbReference type="InterPro" id="IPR017972">
    <property type="entry name" value="Cyt_P450_CS"/>
</dbReference>
<name>A0A2I0AXK8_9ASPA</name>
<dbReference type="GO" id="GO:0006629">
    <property type="term" value="P:lipid metabolic process"/>
    <property type="evidence" value="ECO:0007669"/>
    <property type="project" value="UniProtKB-ARBA"/>
</dbReference>
<keyword evidence="7 12" id="KW-0560">Oxidoreductase</keyword>
<feature type="signal peptide" evidence="13">
    <location>
        <begin position="1"/>
        <end position="22"/>
    </location>
</feature>
<evidence type="ECO:0000256" key="9">
    <source>
        <dbReference type="ARBA" id="ARBA00023033"/>
    </source>
</evidence>
<dbReference type="GO" id="GO:0004497">
    <property type="term" value="F:monooxygenase activity"/>
    <property type="evidence" value="ECO:0007669"/>
    <property type="project" value="UniProtKB-KW"/>
</dbReference>
<keyword evidence="3 11" id="KW-0349">Heme</keyword>
<dbReference type="PANTHER" id="PTHR24282">
    <property type="entry name" value="CYTOCHROME P450 FAMILY MEMBER"/>
    <property type="match status" value="1"/>
</dbReference>
<feature type="chain" id="PRO_5014159660" evidence="13">
    <location>
        <begin position="23"/>
        <end position="527"/>
    </location>
</feature>
<keyword evidence="9 12" id="KW-0503">Monooxygenase</keyword>
<keyword evidence="10" id="KW-0472">Membrane</keyword>
<dbReference type="PRINTS" id="PR00463">
    <property type="entry name" value="EP450I"/>
</dbReference>
<dbReference type="SUPFAM" id="SSF48264">
    <property type="entry name" value="Cytochrome P450"/>
    <property type="match status" value="1"/>
</dbReference>
<dbReference type="STRING" id="1088818.A0A2I0AXK8"/>
<evidence type="ECO:0000256" key="1">
    <source>
        <dbReference type="ARBA" id="ARBA00004370"/>
    </source>
</evidence>